<dbReference type="InterPro" id="IPR005804">
    <property type="entry name" value="FA_desaturase_dom"/>
</dbReference>
<evidence type="ECO:0000313" key="4">
    <source>
        <dbReference type="Proteomes" id="UP000598271"/>
    </source>
</evidence>
<reference evidence="3 4" key="1">
    <citation type="journal article" date="2014" name="Int. J. Syst. Evol. Microbiol.">
        <title>Complete genome sequence of Corynebacterium casei LMG S-19264T (=DSM 44701T), isolated from a smear-ripened cheese.</title>
        <authorList>
            <consortium name="US DOE Joint Genome Institute (JGI-PGF)"/>
            <person name="Walter F."/>
            <person name="Albersmeier A."/>
            <person name="Kalinowski J."/>
            <person name="Ruckert C."/>
        </authorList>
    </citation>
    <scope>NUCLEOTIDE SEQUENCE [LARGE SCALE GENOMIC DNA]</scope>
    <source>
        <strain evidence="3 4">KCTC 12866</strain>
    </source>
</reference>
<feature type="transmembrane region" description="Helical" evidence="1">
    <location>
        <begin position="87"/>
        <end position="105"/>
    </location>
</feature>
<name>A0A8J3D0X4_9BACT</name>
<dbReference type="Proteomes" id="UP000598271">
    <property type="component" value="Unassembled WGS sequence"/>
</dbReference>
<keyword evidence="4" id="KW-1185">Reference proteome</keyword>
<feature type="domain" description="Fatty acid desaturase" evidence="2">
    <location>
        <begin position="182"/>
        <end position="281"/>
    </location>
</feature>
<keyword evidence="1" id="KW-0472">Membrane</keyword>
<accession>A0A8J3D0X4</accession>
<evidence type="ECO:0000256" key="1">
    <source>
        <dbReference type="SAM" id="Phobius"/>
    </source>
</evidence>
<comment type="caution">
    <text evidence="3">The sequence shown here is derived from an EMBL/GenBank/DDBJ whole genome shotgun (WGS) entry which is preliminary data.</text>
</comment>
<dbReference type="EMBL" id="BMXF01000001">
    <property type="protein sequence ID" value="GHB53312.1"/>
    <property type="molecule type" value="Genomic_DNA"/>
</dbReference>
<dbReference type="Pfam" id="PF00487">
    <property type="entry name" value="FA_desaturase"/>
    <property type="match status" value="1"/>
</dbReference>
<sequence>MYFKNHFQLPGVLKAYMEKDTTYFLHKFSGEAGRSGEFRSQGTTRQESATRPSAIGNKGIWAAAIVLTLWFGSLALLLNYPLSFRDPLVYLFVLVQMHLYTGVFITAHDAIHGVVAPDRPQLNRAVGWLSATLFAFNNYGTLSRKHHLHHKHSGTFDDPDFHEGNPNFFAWYFSFLKEYISWKQILFMAVSYNLLKLAFPWENLVVFWMIPAILSTFQLFFFGTYLPHRGEHHNPPHNARSQTLNHIWAFATCYFFGYHFEHHAYPYLPWWRLPKAREATAQTL</sequence>
<dbReference type="GO" id="GO:0006629">
    <property type="term" value="P:lipid metabolic process"/>
    <property type="evidence" value="ECO:0007669"/>
    <property type="project" value="InterPro"/>
</dbReference>
<feature type="transmembrane region" description="Helical" evidence="1">
    <location>
        <begin position="60"/>
        <end position="80"/>
    </location>
</feature>
<feature type="transmembrane region" description="Helical" evidence="1">
    <location>
        <begin position="205"/>
        <end position="226"/>
    </location>
</feature>
<keyword evidence="1" id="KW-0812">Transmembrane</keyword>
<feature type="transmembrane region" description="Helical" evidence="1">
    <location>
        <begin position="125"/>
        <end position="142"/>
    </location>
</feature>
<gene>
    <name evidence="3" type="primary">crtO</name>
    <name evidence="3" type="ORF">GCM10007390_02580</name>
</gene>
<evidence type="ECO:0000313" key="3">
    <source>
        <dbReference type="EMBL" id="GHB53312.1"/>
    </source>
</evidence>
<proteinExistence type="predicted"/>
<organism evidence="3 4">
    <name type="scientific">Persicitalea jodogahamensis</name>
    <dbReference type="NCBI Taxonomy" id="402147"/>
    <lineage>
        <taxon>Bacteria</taxon>
        <taxon>Pseudomonadati</taxon>
        <taxon>Bacteroidota</taxon>
        <taxon>Cytophagia</taxon>
        <taxon>Cytophagales</taxon>
        <taxon>Spirosomataceae</taxon>
        <taxon>Persicitalea</taxon>
    </lineage>
</organism>
<evidence type="ECO:0000259" key="2">
    <source>
        <dbReference type="Pfam" id="PF00487"/>
    </source>
</evidence>
<protein>
    <submittedName>
        <fullName evidence="3">Beta-carotene ketolase</fullName>
    </submittedName>
</protein>
<dbReference type="AlphaFoldDB" id="A0A8J3D0X4"/>
<keyword evidence="1" id="KW-1133">Transmembrane helix</keyword>